<dbReference type="EMBL" id="CP000828">
    <property type="protein sequence ID" value="ABW25184.1"/>
    <property type="molecule type" value="Genomic_DNA"/>
</dbReference>
<protein>
    <submittedName>
        <fullName evidence="2">Uncharacterized protein</fullName>
    </submittedName>
</protein>
<feature type="region of interest" description="Disordered" evidence="1">
    <location>
        <begin position="1"/>
        <end position="20"/>
    </location>
</feature>
<accession>B0C690</accession>
<evidence type="ECO:0000256" key="1">
    <source>
        <dbReference type="SAM" id="MobiDB-lite"/>
    </source>
</evidence>
<keyword evidence="3" id="KW-1185">Reference proteome</keyword>
<sequence>MRQEERTYNSQQLSQKLAKERNVHLSADRIRQILKKRG</sequence>
<dbReference type="eggNOG" id="COG3415">
    <property type="taxonomic scope" value="Bacteria"/>
</dbReference>
<reference evidence="2 3" key="1">
    <citation type="journal article" date="2008" name="Proc. Natl. Acad. Sci. U.S.A.">
        <title>Niche adaptation and genome expansion in the chlorophyll d-producing cyanobacterium Acaryochloris marina.</title>
        <authorList>
            <person name="Swingley W.D."/>
            <person name="Chen M."/>
            <person name="Cheung P.C."/>
            <person name="Conrad A.L."/>
            <person name="Dejesa L.C."/>
            <person name="Hao J."/>
            <person name="Honchak B.M."/>
            <person name="Karbach L.E."/>
            <person name="Kurdoglu A."/>
            <person name="Lahiri S."/>
            <person name="Mastrian S.D."/>
            <person name="Miyashita H."/>
            <person name="Page L."/>
            <person name="Ramakrishna P."/>
            <person name="Satoh S."/>
            <person name="Sattley W.M."/>
            <person name="Shimada Y."/>
            <person name="Taylor H.L."/>
            <person name="Tomo T."/>
            <person name="Tsuchiya T."/>
            <person name="Wang Z.T."/>
            <person name="Raymond J."/>
            <person name="Mimuro M."/>
            <person name="Blankenship R.E."/>
            <person name="Touchman J.W."/>
        </authorList>
    </citation>
    <scope>NUCLEOTIDE SEQUENCE [LARGE SCALE GENOMIC DNA]</scope>
    <source>
        <strain evidence="3">MBIC 11017</strain>
    </source>
</reference>
<dbReference type="STRING" id="329726.AM1_0096"/>
<dbReference type="HOGENOM" id="CLU_3323208_0_0_3"/>
<dbReference type="KEGG" id="amr:AM1_0096"/>
<dbReference type="AlphaFoldDB" id="B0C690"/>
<name>B0C690_ACAM1</name>
<dbReference type="Proteomes" id="UP000000268">
    <property type="component" value="Chromosome"/>
</dbReference>
<organism evidence="2 3">
    <name type="scientific">Acaryochloris marina (strain MBIC 11017)</name>
    <dbReference type="NCBI Taxonomy" id="329726"/>
    <lineage>
        <taxon>Bacteria</taxon>
        <taxon>Bacillati</taxon>
        <taxon>Cyanobacteriota</taxon>
        <taxon>Cyanophyceae</taxon>
        <taxon>Acaryochloridales</taxon>
        <taxon>Acaryochloridaceae</taxon>
        <taxon>Acaryochloris</taxon>
    </lineage>
</organism>
<gene>
    <name evidence="2" type="ordered locus">AM1_0096</name>
</gene>
<evidence type="ECO:0000313" key="3">
    <source>
        <dbReference type="Proteomes" id="UP000000268"/>
    </source>
</evidence>
<evidence type="ECO:0000313" key="2">
    <source>
        <dbReference type="EMBL" id="ABW25184.1"/>
    </source>
</evidence>
<proteinExistence type="predicted"/>